<dbReference type="InterPro" id="IPR014001">
    <property type="entry name" value="Helicase_ATP-bd"/>
</dbReference>
<dbReference type="Pfam" id="PF08148">
    <property type="entry name" value="DSHCT"/>
    <property type="match status" value="1"/>
</dbReference>
<keyword evidence="4" id="KW-0067">ATP-binding</keyword>
<dbReference type="PANTHER" id="PTHR12131">
    <property type="entry name" value="ATP-DEPENDENT RNA AND DNA HELICASE"/>
    <property type="match status" value="1"/>
</dbReference>
<dbReference type="EMBL" id="CAEZTJ010000066">
    <property type="protein sequence ID" value="CAB4568130.1"/>
    <property type="molecule type" value="Genomic_DNA"/>
</dbReference>
<dbReference type="PROSITE" id="PS51192">
    <property type="entry name" value="HELICASE_ATP_BIND_1"/>
    <property type="match status" value="1"/>
</dbReference>
<evidence type="ECO:0000256" key="1">
    <source>
        <dbReference type="ARBA" id="ARBA00022741"/>
    </source>
</evidence>
<name>A0A6J6DV89_9ZZZZ</name>
<dbReference type="GO" id="GO:0003676">
    <property type="term" value="F:nucleic acid binding"/>
    <property type="evidence" value="ECO:0007669"/>
    <property type="project" value="InterPro"/>
</dbReference>
<dbReference type="GO" id="GO:0070478">
    <property type="term" value="P:nuclear-transcribed mRNA catabolic process, 3'-5' exonucleolytic nonsense-mediated decay"/>
    <property type="evidence" value="ECO:0007669"/>
    <property type="project" value="TreeGrafter"/>
</dbReference>
<sequence length="781" mass="88414">MTLSPAESFQRSKESRRFPLTSSFQSRYAFDFDPFQVEGCHALENGDGALVAAPTGSGKTIVGEFAIFKATSEGKKCFYTTPIKALSNQKFNDLIATYGPEMVGLLTGDTSINPEAQIVVMTTEVLRNMIYARSSTLDDLACVVMDEVHYLADKFRGAVWEEILIHLPPEITVVSLSATVSNVEEFGEWLESVRGRTSIIVSEERPVPLYQHVLVGHRLLDLFETSGRINQELLRAERRQMSRTQKGRARESIHGPEKSELIRKLHHEGYLPAIFFIFSRAGCDASVNRLLRDGVDLTSQGEKDEIARIVSIRTDHLPTEDLHALDFQQWRLGLERGIAAHHAGMLPLFKEITETLFQSGLLRIVFATETLALGINMPAKTVVLEKLIKWNGESHVMITPGEYTQLTGRAGRRGIDVEGNSIIMWSPSLDAAMAASLAGNRTYPLKSSFTPTYNMSANLLNRMTVERAKESLALSFAQFQADKSLWNMEQQVERNKKALSAKPEPCHLGDFEEYFGIRKRIREVEREEVRERGQRRHRALEERAERVRQLRVEMRQHDCHGCADRETHSRIWEKFDRLRIDTESLVKKIEMRRSVIPRTFQRVTDVLRELDYVRDETLTPVGKRLTRIFAERDLLVSEVIRRGVFSQLSATDVTALLSGLLFESRSEERQLPRIPKSLSEAVREVASIWGEISDLEQEHGLDTQHEPDFSMAWTIGRWSSGGSLSKVLRESDVTAGDFVRHVKQIIDLLGQLIEADPEEADKYRAALGGIDRGVIRLANVS</sequence>
<dbReference type="SMART" id="SM01142">
    <property type="entry name" value="DSHCT"/>
    <property type="match status" value="1"/>
</dbReference>
<feature type="domain" description="Helicase ATP-binding" evidence="6">
    <location>
        <begin position="40"/>
        <end position="198"/>
    </location>
</feature>
<dbReference type="PROSITE" id="PS51194">
    <property type="entry name" value="HELICASE_CTER"/>
    <property type="match status" value="1"/>
</dbReference>
<dbReference type="InterPro" id="IPR012961">
    <property type="entry name" value="Ski2/MTR4_C"/>
</dbReference>
<dbReference type="Gene3D" id="1.10.3380.30">
    <property type="match status" value="1"/>
</dbReference>
<dbReference type="GO" id="GO:0005524">
    <property type="term" value="F:ATP binding"/>
    <property type="evidence" value="ECO:0007669"/>
    <property type="project" value="UniProtKB-KW"/>
</dbReference>
<feature type="domain" description="Helicase C-terminal" evidence="7">
    <location>
        <begin position="257"/>
        <end position="460"/>
    </location>
</feature>
<reference evidence="8" key="1">
    <citation type="submission" date="2020-05" db="EMBL/GenBank/DDBJ databases">
        <authorList>
            <person name="Chiriac C."/>
            <person name="Salcher M."/>
            <person name="Ghai R."/>
            <person name="Kavagutti S V."/>
        </authorList>
    </citation>
    <scope>NUCLEOTIDE SEQUENCE</scope>
</reference>
<keyword evidence="2" id="KW-0378">Hydrolase</keyword>
<dbReference type="GO" id="GO:0016787">
    <property type="term" value="F:hydrolase activity"/>
    <property type="evidence" value="ECO:0007669"/>
    <property type="project" value="UniProtKB-KW"/>
</dbReference>
<evidence type="ECO:0000256" key="2">
    <source>
        <dbReference type="ARBA" id="ARBA00022801"/>
    </source>
</evidence>
<dbReference type="Gene3D" id="3.40.50.300">
    <property type="entry name" value="P-loop containing nucleotide triphosphate hydrolases"/>
    <property type="match status" value="2"/>
</dbReference>
<dbReference type="PANTHER" id="PTHR12131:SF1">
    <property type="entry name" value="ATP-DEPENDENT RNA HELICASE SUPV3L1, MITOCHONDRIAL-RELATED"/>
    <property type="match status" value="1"/>
</dbReference>
<keyword evidence="1" id="KW-0547">Nucleotide-binding</keyword>
<dbReference type="InterPro" id="IPR011545">
    <property type="entry name" value="DEAD/DEAH_box_helicase_dom"/>
</dbReference>
<dbReference type="InterPro" id="IPR050699">
    <property type="entry name" value="RNA-DNA_Helicase"/>
</dbReference>
<proteinExistence type="predicted"/>
<dbReference type="SUPFAM" id="SSF52540">
    <property type="entry name" value="P-loop containing nucleoside triphosphate hydrolases"/>
    <property type="match status" value="1"/>
</dbReference>
<evidence type="ECO:0000259" key="6">
    <source>
        <dbReference type="PROSITE" id="PS51192"/>
    </source>
</evidence>
<gene>
    <name evidence="8" type="ORF">UFOPK1650_00562</name>
</gene>
<dbReference type="Pfam" id="PF00271">
    <property type="entry name" value="Helicase_C"/>
    <property type="match status" value="1"/>
</dbReference>
<accession>A0A6J6DV89</accession>
<evidence type="ECO:0000313" key="8">
    <source>
        <dbReference type="EMBL" id="CAB4568130.1"/>
    </source>
</evidence>
<dbReference type="GO" id="GO:0055087">
    <property type="term" value="C:Ski complex"/>
    <property type="evidence" value="ECO:0007669"/>
    <property type="project" value="TreeGrafter"/>
</dbReference>
<organism evidence="8">
    <name type="scientific">freshwater metagenome</name>
    <dbReference type="NCBI Taxonomy" id="449393"/>
    <lineage>
        <taxon>unclassified sequences</taxon>
        <taxon>metagenomes</taxon>
        <taxon>ecological metagenomes</taxon>
    </lineage>
</organism>
<keyword evidence="5" id="KW-0175">Coiled coil</keyword>
<dbReference type="InterPro" id="IPR027417">
    <property type="entry name" value="P-loop_NTPase"/>
</dbReference>
<evidence type="ECO:0000259" key="7">
    <source>
        <dbReference type="PROSITE" id="PS51194"/>
    </source>
</evidence>
<evidence type="ECO:0000256" key="3">
    <source>
        <dbReference type="ARBA" id="ARBA00022806"/>
    </source>
</evidence>
<dbReference type="InterPro" id="IPR001650">
    <property type="entry name" value="Helicase_C-like"/>
</dbReference>
<dbReference type="Pfam" id="PF00270">
    <property type="entry name" value="DEAD"/>
    <property type="match status" value="1"/>
</dbReference>
<dbReference type="AlphaFoldDB" id="A0A6J6DV89"/>
<dbReference type="CDD" id="cd18795">
    <property type="entry name" value="SF2_C_Ski2"/>
    <property type="match status" value="1"/>
</dbReference>
<evidence type="ECO:0000256" key="5">
    <source>
        <dbReference type="SAM" id="Coils"/>
    </source>
</evidence>
<dbReference type="SMART" id="SM00487">
    <property type="entry name" value="DEXDc"/>
    <property type="match status" value="1"/>
</dbReference>
<dbReference type="GO" id="GO:0004386">
    <property type="term" value="F:helicase activity"/>
    <property type="evidence" value="ECO:0007669"/>
    <property type="project" value="UniProtKB-KW"/>
</dbReference>
<keyword evidence="3" id="KW-0347">Helicase</keyword>
<protein>
    <submittedName>
        <fullName evidence="8">Unannotated protein</fullName>
    </submittedName>
</protein>
<dbReference type="SMART" id="SM00490">
    <property type="entry name" value="HELICc"/>
    <property type="match status" value="1"/>
</dbReference>
<feature type="coiled-coil region" evidence="5">
    <location>
        <begin position="530"/>
        <end position="557"/>
    </location>
</feature>
<evidence type="ECO:0000256" key="4">
    <source>
        <dbReference type="ARBA" id="ARBA00022840"/>
    </source>
</evidence>